<accession>A0A142K8J1</accession>
<protein>
    <submittedName>
        <fullName evidence="1">Membrane protein</fullName>
    </submittedName>
</protein>
<dbReference type="OrthoDB" id="33922at10239"/>
<name>A0A142K8J1_9CAUD</name>
<dbReference type="Proteomes" id="UP000207764">
    <property type="component" value="Segment"/>
</dbReference>
<organism evidence="1 2">
    <name type="scientific">Gordonia phage SoilAssassin</name>
    <dbReference type="NCBI Taxonomy" id="1821562"/>
    <lineage>
        <taxon>Viruses</taxon>
        <taxon>Duplodnaviria</taxon>
        <taxon>Heunggongvirae</taxon>
        <taxon>Uroviricota</taxon>
        <taxon>Caudoviricetes</taxon>
        <taxon>Attisvirus</taxon>
        <taxon>Attisvirus attis</taxon>
    </lineage>
</organism>
<evidence type="ECO:0000313" key="1">
    <source>
        <dbReference type="EMBL" id="AMS02424.1"/>
    </source>
</evidence>
<dbReference type="GeneID" id="29124478"/>
<gene>
    <name evidence="1" type="primary">23</name>
    <name evidence="1" type="ORF">SEA_SOILASSASSIN_23</name>
</gene>
<sequence length="125" mass="13969">MDSWLGLVGTILAAAAGGGTVAAIINYFQQRPKLTAEAEDIYSRRKSRERREDHRERAMLRAEAELIEYKFDNLLDACGSLLDQVQHCPGVDVSQVRTKVLEIKYLDRIPGRPAPGELLTEGETQ</sequence>
<reference evidence="2" key="1">
    <citation type="submission" date="2016-03" db="EMBL/GenBank/DDBJ databases">
        <authorList>
            <person name="Ploux O."/>
        </authorList>
    </citation>
    <scope>NUCLEOTIDE SEQUENCE [LARGE SCALE GENOMIC DNA]</scope>
</reference>
<evidence type="ECO:0000313" key="2">
    <source>
        <dbReference type="Proteomes" id="UP000207764"/>
    </source>
</evidence>
<dbReference type="KEGG" id="vg:29124478"/>
<dbReference type="EMBL" id="KU963246">
    <property type="protein sequence ID" value="AMS02424.1"/>
    <property type="molecule type" value="Genomic_DNA"/>
</dbReference>
<dbReference type="RefSeq" id="YP_009303018.1">
    <property type="nucleotide sequence ID" value="NC_031251.1"/>
</dbReference>
<proteinExistence type="predicted"/>